<dbReference type="InterPro" id="IPR036529">
    <property type="entry name" value="KIX_dom_sf"/>
</dbReference>
<dbReference type="AlphaFoldDB" id="A0A7S1FZL8"/>
<dbReference type="Gene3D" id="1.10.246.20">
    <property type="entry name" value="Coactivator CBP, KIX domain"/>
    <property type="match status" value="1"/>
</dbReference>
<evidence type="ECO:0000313" key="2">
    <source>
        <dbReference type="EMBL" id="CAD8898399.1"/>
    </source>
</evidence>
<dbReference type="EMBL" id="HBFR01035182">
    <property type="protein sequence ID" value="CAD8898399.1"/>
    <property type="molecule type" value="Transcribed_RNA"/>
</dbReference>
<dbReference type="GO" id="GO:0006355">
    <property type="term" value="P:regulation of DNA-templated transcription"/>
    <property type="evidence" value="ECO:0007669"/>
    <property type="project" value="InterPro"/>
</dbReference>
<accession>A0A7S1FZL8</accession>
<gene>
    <name evidence="2" type="ORF">CHYS00102_LOCUS25613</name>
</gene>
<keyword evidence="1" id="KW-0539">Nucleus</keyword>
<protein>
    <submittedName>
        <fullName evidence="2">Uncharacterized protein</fullName>
    </submittedName>
</protein>
<evidence type="ECO:0000256" key="1">
    <source>
        <dbReference type="ARBA" id="ARBA00023242"/>
    </source>
</evidence>
<organism evidence="2">
    <name type="scientific">Corethron hystrix</name>
    <dbReference type="NCBI Taxonomy" id="216773"/>
    <lineage>
        <taxon>Eukaryota</taxon>
        <taxon>Sar</taxon>
        <taxon>Stramenopiles</taxon>
        <taxon>Ochrophyta</taxon>
        <taxon>Bacillariophyta</taxon>
        <taxon>Coscinodiscophyceae</taxon>
        <taxon>Corethrophycidae</taxon>
        <taxon>Corethrales</taxon>
        <taxon>Corethraceae</taxon>
        <taxon>Corethron</taxon>
    </lineage>
</organism>
<sequence length="193" mass="21690">MNLSTVPEDEPYDVSADNSVRESHLARGVASINLSGFDCYHDIDAVRGLAGLTGHVPIRTNKSKSVPRRGAHQQPNTANRNILKIQSPALIDQADKNDCKVYRRKMLITILRWLKKNKPPSVSTSQSDLLKKLEPMAKKIEKVLFESSKSLEEYGDPSTIGTRLKNVAVFMQMQRTGRRNIHSRPAPKVEQME</sequence>
<dbReference type="GO" id="GO:0003712">
    <property type="term" value="F:transcription coregulator activity"/>
    <property type="evidence" value="ECO:0007669"/>
    <property type="project" value="InterPro"/>
</dbReference>
<reference evidence="2" key="1">
    <citation type="submission" date="2021-01" db="EMBL/GenBank/DDBJ databases">
        <authorList>
            <person name="Corre E."/>
            <person name="Pelletier E."/>
            <person name="Niang G."/>
            <person name="Scheremetjew M."/>
            <person name="Finn R."/>
            <person name="Kale V."/>
            <person name="Holt S."/>
            <person name="Cochrane G."/>
            <person name="Meng A."/>
            <person name="Brown T."/>
            <person name="Cohen L."/>
        </authorList>
    </citation>
    <scope>NUCLEOTIDE SEQUENCE</scope>
    <source>
        <strain evidence="2">308</strain>
    </source>
</reference>
<proteinExistence type="predicted"/>
<name>A0A7S1FZL8_9STRA</name>